<protein>
    <recommendedName>
        <fullName evidence="11">Permease</fullName>
    </recommendedName>
</protein>
<dbReference type="InterPro" id="IPR017800">
    <property type="entry name" value="ADOP"/>
</dbReference>
<feature type="transmembrane region" description="Helical" evidence="7">
    <location>
        <begin position="93"/>
        <end position="115"/>
    </location>
</feature>
<comment type="subcellular location">
    <subcellularLocation>
        <location evidence="1">Cell membrane</location>
        <topology evidence="1">Multi-pass membrane protein</topology>
    </subcellularLocation>
</comment>
<dbReference type="InterPro" id="IPR050250">
    <property type="entry name" value="Macrolide_Exporter_MacB"/>
</dbReference>
<dbReference type="HOGENOM" id="CLU_009433_1_0_0"/>
<evidence type="ECO:0000256" key="4">
    <source>
        <dbReference type="ARBA" id="ARBA00022989"/>
    </source>
</evidence>
<keyword evidence="3 7" id="KW-0812">Transmembrane</keyword>
<evidence type="ECO:0000259" key="8">
    <source>
        <dbReference type="Pfam" id="PF02687"/>
    </source>
</evidence>
<evidence type="ECO:0000256" key="3">
    <source>
        <dbReference type="ARBA" id="ARBA00022692"/>
    </source>
</evidence>
<gene>
    <name evidence="10" type="ordered locus">Acid_7208</name>
</gene>
<feature type="transmembrane region" description="Helical" evidence="7">
    <location>
        <begin position="807"/>
        <end position="828"/>
    </location>
</feature>
<keyword evidence="5 7" id="KW-0472">Membrane</keyword>
<dbReference type="EMBL" id="CP000473">
    <property type="protein sequence ID" value="ABJ88119.1"/>
    <property type="molecule type" value="Genomic_DNA"/>
</dbReference>
<dbReference type="KEGG" id="sus:Acid_7208"/>
<dbReference type="InterPro" id="IPR047928">
    <property type="entry name" value="Perm_prefix_1"/>
</dbReference>
<dbReference type="Pfam" id="PF12704">
    <property type="entry name" value="MacB_PCD"/>
    <property type="match status" value="2"/>
</dbReference>
<keyword evidence="4 7" id="KW-1133">Transmembrane helix</keyword>
<dbReference type="AlphaFoldDB" id="Q01QF1"/>
<name>Q01QF1_SOLUE</name>
<dbReference type="NCBIfam" id="TIGR03434">
    <property type="entry name" value="ADOP"/>
    <property type="match status" value="1"/>
</dbReference>
<feature type="domain" description="MacB-like periplasmic core" evidence="9">
    <location>
        <begin position="94"/>
        <end position="346"/>
    </location>
</feature>
<sequence>MNSFFRKLRWLTQRADKENELREELQFHLEEEAEQRQADGLSNDEARWAARRELGNLALAAENTRAAWGWSILDQLGQDLRYAFRTMAANRMFTVLAVLSLALGIGANTAIYSFIDAILLRSLPVSEPQSLVVLNWHVDTAKWRNSVMRRMSGTTYEDKQSGTVAGIFPFPAYELFRKDDSAFSVVFAHYQYWQARSLNLAVRGQAEIAAGWTVSGDYFRGLGVSPAAGRLIFPDDDRPGAPAAAVVSYGLSQRRFGGAGNAAGQSILINNVPFTVVGVAPPGFFGVDPAASPDVYLPVHTTELLGATQQFGFRREGYLDPNFYWVQVMGRLKPGVTMAQAQARLAPIFRQWVAGTATNDRQREHLPELVLKEGASGLDSLRRLYSKPLYVLLTLVALVLALACANVANLLLARSAARSREIALRMSVGAGRFRIVRQLLTESILLASLGGALGILFAVWGTRFLTLLLANGRANFTLHAGLNWHVLAAAVALSLVTGVLFGLAPALQATRVDVMPVLKEVRAGWSRGKHSFWRIRPSHGLVVAQIGISLVMLFAAGLFVRTLSSLQSIELGFNRENVLLFQVDARKAGHKDPEVARFYAALRQRFQTIPGVRDASLAEDSLITAGTGFPVGLPGEPPNNANRILRVGPAFFRTMQIPILEGRDLEESDRPGSPEVVVINEEFAKASFPGRNPLGQHLTLRKPSKQDDVVARDMEIVGVSRNARYGGVTRDIPPVAYLPYDQGFPEPDQMVYALRTAGDPLLYVNAVREIVREADSRVPVFQVRTQTADIDQTMNQEITFARLCSGFAILALVIAGVGLYGTVSYNVVRRTGEIGIRMALGAQRGTVVRMILWEVLLLAFTGLVLGMAVAISTSKFVESLLYGIKHNDPLSLTLAVIGLLAVATLAGLVPALKASRIDLLNAIRHE</sequence>
<dbReference type="GO" id="GO:0005886">
    <property type="term" value="C:plasma membrane"/>
    <property type="evidence" value="ECO:0007669"/>
    <property type="project" value="UniProtKB-SubCell"/>
</dbReference>
<evidence type="ECO:0000256" key="2">
    <source>
        <dbReference type="ARBA" id="ARBA00022475"/>
    </source>
</evidence>
<comment type="similarity">
    <text evidence="6">Belongs to the ABC-4 integral membrane protein family.</text>
</comment>
<feature type="transmembrane region" description="Helical" evidence="7">
    <location>
        <begin position="444"/>
        <end position="462"/>
    </location>
</feature>
<evidence type="ECO:0000256" key="5">
    <source>
        <dbReference type="ARBA" id="ARBA00023136"/>
    </source>
</evidence>
<dbReference type="STRING" id="234267.Acid_7208"/>
<organism evidence="10">
    <name type="scientific">Solibacter usitatus (strain Ellin6076)</name>
    <dbReference type="NCBI Taxonomy" id="234267"/>
    <lineage>
        <taxon>Bacteria</taxon>
        <taxon>Pseudomonadati</taxon>
        <taxon>Acidobacteriota</taxon>
        <taxon>Terriglobia</taxon>
        <taxon>Bryobacterales</taxon>
        <taxon>Solibacteraceae</taxon>
        <taxon>Candidatus Solibacter</taxon>
    </lineage>
</organism>
<feature type="transmembrane region" description="Helical" evidence="7">
    <location>
        <begin position="891"/>
        <end position="912"/>
    </location>
</feature>
<feature type="domain" description="ABC3 transporter permease C-terminal" evidence="8">
    <location>
        <begin position="395"/>
        <end position="512"/>
    </location>
</feature>
<keyword evidence="2" id="KW-1003">Cell membrane</keyword>
<evidence type="ECO:0000259" key="9">
    <source>
        <dbReference type="Pfam" id="PF12704"/>
    </source>
</evidence>
<dbReference type="Pfam" id="PF02687">
    <property type="entry name" value="FtsX"/>
    <property type="match status" value="2"/>
</dbReference>
<dbReference type="InterPro" id="IPR025857">
    <property type="entry name" value="MacB_PCD"/>
</dbReference>
<dbReference type="eggNOG" id="COG0577">
    <property type="taxonomic scope" value="Bacteria"/>
</dbReference>
<dbReference type="GO" id="GO:0022857">
    <property type="term" value="F:transmembrane transporter activity"/>
    <property type="evidence" value="ECO:0007669"/>
    <property type="project" value="TreeGrafter"/>
</dbReference>
<accession>Q01QF1</accession>
<evidence type="ECO:0008006" key="11">
    <source>
        <dbReference type="Google" id="ProtNLM"/>
    </source>
</evidence>
<evidence type="ECO:0000313" key="10">
    <source>
        <dbReference type="EMBL" id="ABJ88119.1"/>
    </source>
</evidence>
<dbReference type="OrthoDB" id="101094at2"/>
<dbReference type="InterPro" id="IPR003838">
    <property type="entry name" value="ABC3_permease_C"/>
</dbReference>
<feature type="transmembrane region" description="Helical" evidence="7">
    <location>
        <begin position="482"/>
        <end position="507"/>
    </location>
</feature>
<feature type="transmembrane region" description="Helical" evidence="7">
    <location>
        <begin position="389"/>
        <end position="412"/>
    </location>
</feature>
<feature type="transmembrane region" description="Helical" evidence="7">
    <location>
        <begin position="851"/>
        <end position="871"/>
    </location>
</feature>
<feature type="transmembrane region" description="Helical" evidence="7">
    <location>
        <begin position="539"/>
        <end position="560"/>
    </location>
</feature>
<proteinExistence type="inferred from homology"/>
<dbReference type="PANTHER" id="PTHR30572:SF4">
    <property type="entry name" value="ABC TRANSPORTER PERMEASE YTRF"/>
    <property type="match status" value="1"/>
</dbReference>
<dbReference type="NCBIfam" id="NF038403">
    <property type="entry name" value="perm_prefix_1"/>
    <property type="match status" value="1"/>
</dbReference>
<dbReference type="PANTHER" id="PTHR30572">
    <property type="entry name" value="MEMBRANE COMPONENT OF TRANSPORTER-RELATED"/>
    <property type="match status" value="1"/>
</dbReference>
<dbReference type="InParanoid" id="Q01QF1"/>
<feature type="domain" description="MacB-like periplasmic core" evidence="9">
    <location>
        <begin position="546"/>
        <end position="743"/>
    </location>
</feature>
<reference evidence="10" key="1">
    <citation type="submission" date="2006-10" db="EMBL/GenBank/DDBJ databases">
        <title>Complete sequence of Solibacter usitatus Ellin6076.</title>
        <authorList>
            <consortium name="US DOE Joint Genome Institute"/>
            <person name="Copeland A."/>
            <person name="Lucas S."/>
            <person name="Lapidus A."/>
            <person name="Barry K."/>
            <person name="Detter J.C."/>
            <person name="Glavina del Rio T."/>
            <person name="Hammon N."/>
            <person name="Israni S."/>
            <person name="Dalin E."/>
            <person name="Tice H."/>
            <person name="Pitluck S."/>
            <person name="Thompson L.S."/>
            <person name="Brettin T."/>
            <person name="Bruce D."/>
            <person name="Han C."/>
            <person name="Tapia R."/>
            <person name="Gilna P."/>
            <person name="Schmutz J."/>
            <person name="Larimer F."/>
            <person name="Land M."/>
            <person name="Hauser L."/>
            <person name="Kyrpides N."/>
            <person name="Mikhailova N."/>
            <person name="Janssen P.H."/>
            <person name="Kuske C.R."/>
            <person name="Richardson P."/>
        </authorList>
    </citation>
    <scope>NUCLEOTIDE SEQUENCE</scope>
    <source>
        <strain evidence="10">Ellin6076</strain>
    </source>
</reference>
<evidence type="ECO:0000256" key="7">
    <source>
        <dbReference type="SAM" id="Phobius"/>
    </source>
</evidence>
<evidence type="ECO:0000256" key="6">
    <source>
        <dbReference type="ARBA" id="ARBA00038076"/>
    </source>
</evidence>
<evidence type="ECO:0000256" key="1">
    <source>
        <dbReference type="ARBA" id="ARBA00004651"/>
    </source>
</evidence>
<feature type="domain" description="ABC3 transporter permease C-terminal" evidence="8">
    <location>
        <begin position="807"/>
        <end position="918"/>
    </location>
</feature>